<dbReference type="CDD" id="cd14688">
    <property type="entry name" value="bZIP_YAP"/>
    <property type="match status" value="1"/>
</dbReference>
<evidence type="ECO:0000313" key="5">
    <source>
        <dbReference type="EMBL" id="PMD13169.1"/>
    </source>
</evidence>
<keyword evidence="2 3" id="KW-0040">ANK repeat</keyword>
<gene>
    <name evidence="5" type="ORF">NA56DRAFT_712347</name>
</gene>
<dbReference type="Pfam" id="PF12796">
    <property type="entry name" value="Ank_2"/>
    <property type="match status" value="1"/>
</dbReference>
<feature type="region of interest" description="Disordered" evidence="4">
    <location>
        <begin position="216"/>
        <end position="240"/>
    </location>
</feature>
<accession>A0A2J6PGT1</accession>
<dbReference type="InterPro" id="IPR036770">
    <property type="entry name" value="Ankyrin_rpt-contain_sf"/>
</dbReference>
<evidence type="ECO:0000313" key="6">
    <source>
        <dbReference type="Proteomes" id="UP000235672"/>
    </source>
</evidence>
<dbReference type="PROSITE" id="PS50088">
    <property type="entry name" value="ANK_REPEAT"/>
    <property type="match status" value="1"/>
</dbReference>
<dbReference type="OrthoDB" id="3565340at2759"/>
<dbReference type="AlphaFoldDB" id="A0A2J6PGT1"/>
<feature type="region of interest" description="Disordered" evidence="4">
    <location>
        <begin position="1"/>
        <end position="63"/>
    </location>
</feature>
<dbReference type="PANTHER" id="PTHR24180">
    <property type="entry name" value="CYCLIN-DEPENDENT KINASE INHIBITOR 2C-RELATED"/>
    <property type="match status" value="1"/>
</dbReference>
<reference evidence="5 6" key="1">
    <citation type="submission" date="2016-05" db="EMBL/GenBank/DDBJ databases">
        <title>A degradative enzymes factory behind the ericoid mycorrhizal symbiosis.</title>
        <authorList>
            <consortium name="DOE Joint Genome Institute"/>
            <person name="Martino E."/>
            <person name="Morin E."/>
            <person name="Grelet G."/>
            <person name="Kuo A."/>
            <person name="Kohler A."/>
            <person name="Daghino S."/>
            <person name="Barry K."/>
            <person name="Choi C."/>
            <person name="Cichocki N."/>
            <person name="Clum A."/>
            <person name="Copeland A."/>
            <person name="Hainaut M."/>
            <person name="Haridas S."/>
            <person name="Labutti K."/>
            <person name="Lindquist E."/>
            <person name="Lipzen A."/>
            <person name="Khouja H.-R."/>
            <person name="Murat C."/>
            <person name="Ohm R."/>
            <person name="Olson A."/>
            <person name="Spatafora J."/>
            <person name="Veneault-Fourrey C."/>
            <person name="Henrissat B."/>
            <person name="Grigoriev I."/>
            <person name="Martin F."/>
            <person name="Perotto S."/>
        </authorList>
    </citation>
    <scope>NUCLEOTIDE SEQUENCE [LARGE SCALE GENOMIC DNA]</scope>
    <source>
        <strain evidence="5 6">UAMH 7357</strain>
    </source>
</reference>
<evidence type="ECO:0000256" key="2">
    <source>
        <dbReference type="ARBA" id="ARBA00023043"/>
    </source>
</evidence>
<organism evidence="5 6">
    <name type="scientific">Hyaloscypha hepaticicola</name>
    <dbReference type="NCBI Taxonomy" id="2082293"/>
    <lineage>
        <taxon>Eukaryota</taxon>
        <taxon>Fungi</taxon>
        <taxon>Dikarya</taxon>
        <taxon>Ascomycota</taxon>
        <taxon>Pezizomycotina</taxon>
        <taxon>Leotiomycetes</taxon>
        <taxon>Helotiales</taxon>
        <taxon>Hyaloscyphaceae</taxon>
        <taxon>Hyaloscypha</taxon>
    </lineage>
</organism>
<dbReference type="InterPro" id="IPR051637">
    <property type="entry name" value="Ank_repeat_dom-contain_49"/>
</dbReference>
<dbReference type="SUPFAM" id="SSF48403">
    <property type="entry name" value="Ankyrin repeat"/>
    <property type="match status" value="1"/>
</dbReference>
<dbReference type="STRING" id="1745343.A0A2J6PGT1"/>
<dbReference type="SMART" id="SM00248">
    <property type="entry name" value="ANK"/>
    <property type="match status" value="2"/>
</dbReference>
<dbReference type="Gene3D" id="1.20.5.170">
    <property type="match status" value="1"/>
</dbReference>
<protein>
    <submittedName>
        <fullName evidence="5">Uncharacterized protein</fullName>
    </submittedName>
</protein>
<feature type="repeat" description="ANK" evidence="3">
    <location>
        <begin position="281"/>
        <end position="313"/>
    </location>
</feature>
<dbReference type="Gene3D" id="1.25.40.20">
    <property type="entry name" value="Ankyrin repeat-containing domain"/>
    <property type="match status" value="1"/>
</dbReference>
<evidence type="ECO:0000256" key="4">
    <source>
        <dbReference type="SAM" id="MobiDB-lite"/>
    </source>
</evidence>
<feature type="compositionally biased region" description="Low complexity" evidence="4">
    <location>
        <begin position="98"/>
        <end position="114"/>
    </location>
</feature>
<dbReference type="PROSITE" id="PS50297">
    <property type="entry name" value="ANK_REP_REGION"/>
    <property type="match status" value="1"/>
</dbReference>
<dbReference type="PANTHER" id="PTHR24180:SF45">
    <property type="entry name" value="POLY [ADP-RIBOSE] POLYMERASE TANKYRASE"/>
    <property type="match status" value="1"/>
</dbReference>
<feature type="compositionally biased region" description="Low complexity" evidence="4">
    <location>
        <begin position="1"/>
        <end position="12"/>
    </location>
</feature>
<sequence length="313" mass="34724">MNTTPRSRSSPGRTRRPKPINLGLMRPGEDWRNVPDSAERRKLQNRIAQRSYRSGMRARKNEIEELKQQLHQYCNREDDNKSVSPPPQASQQRVAANSPDESQSTSSQQDSLRSGLGDVQTDIGVHNRGTASVFAPTPNSQTGSDGQLSTNSNIDLSPFYRAPHTHSHLLPMIHSNLNTIPLQNMPLTHHNDTTTQSAESDQPWDISLWPWSPPPEADTPKTQYRESRTPPTATCVSPTSVALQPRPHTSILHLSIASGNCDILKMLLQADEIYIDEEDSAGYTPLQCAVMAGRADMVALLLEHGADINNCRD</sequence>
<feature type="region of interest" description="Disordered" evidence="4">
    <location>
        <begin position="76"/>
        <end position="150"/>
    </location>
</feature>
<dbReference type="Proteomes" id="UP000235672">
    <property type="component" value="Unassembled WGS sequence"/>
</dbReference>
<keyword evidence="1" id="KW-0677">Repeat</keyword>
<keyword evidence="6" id="KW-1185">Reference proteome</keyword>
<feature type="compositionally biased region" description="Polar residues" evidence="4">
    <location>
        <begin position="229"/>
        <end position="240"/>
    </location>
</feature>
<evidence type="ECO:0000256" key="1">
    <source>
        <dbReference type="ARBA" id="ARBA00022737"/>
    </source>
</evidence>
<dbReference type="EMBL" id="KZ613535">
    <property type="protein sequence ID" value="PMD13169.1"/>
    <property type="molecule type" value="Genomic_DNA"/>
</dbReference>
<feature type="compositionally biased region" description="Basic and acidic residues" evidence="4">
    <location>
        <begin position="27"/>
        <end position="42"/>
    </location>
</feature>
<evidence type="ECO:0000256" key="3">
    <source>
        <dbReference type="PROSITE-ProRule" id="PRU00023"/>
    </source>
</evidence>
<dbReference type="InterPro" id="IPR002110">
    <property type="entry name" value="Ankyrin_rpt"/>
</dbReference>
<feature type="compositionally biased region" description="Polar residues" evidence="4">
    <location>
        <begin position="137"/>
        <end position="150"/>
    </location>
</feature>
<proteinExistence type="predicted"/>
<name>A0A2J6PGT1_9HELO</name>